<keyword evidence="3" id="KW-1185">Reference proteome</keyword>
<keyword evidence="1" id="KW-0732">Signal</keyword>
<evidence type="ECO:0000256" key="1">
    <source>
        <dbReference type="SAM" id="SignalP"/>
    </source>
</evidence>
<accession>A0AAD6WQ54</accession>
<evidence type="ECO:0000313" key="2">
    <source>
        <dbReference type="EMBL" id="KAJ7023003.1"/>
    </source>
</evidence>
<feature type="chain" id="PRO_5042280299" description="Secreted protein" evidence="1">
    <location>
        <begin position="17"/>
        <end position="127"/>
    </location>
</feature>
<name>A0AAD6WQ54_9AGAR</name>
<evidence type="ECO:0000313" key="3">
    <source>
        <dbReference type="Proteomes" id="UP001218188"/>
    </source>
</evidence>
<feature type="signal peptide" evidence="1">
    <location>
        <begin position="1"/>
        <end position="16"/>
    </location>
</feature>
<protein>
    <recommendedName>
        <fullName evidence="4">Secreted protein</fullName>
    </recommendedName>
</protein>
<dbReference type="AlphaFoldDB" id="A0AAD6WQ54"/>
<dbReference type="Proteomes" id="UP001218188">
    <property type="component" value="Unassembled WGS sequence"/>
</dbReference>
<comment type="caution">
    <text evidence="2">The sequence shown here is derived from an EMBL/GenBank/DDBJ whole genome shotgun (WGS) entry which is preliminary data.</text>
</comment>
<dbReference type="EMBL" id="JARJCM010000197">
    <property type="protein sequence ID" value="KAJ7023003.1"/>
    <property type="molecule type" value="Genomic_DNA"/>
</dbReference>
<organism evidence="2 3">
    <name type="scientific">Mycena alexandri</name>
    <dbReference type="NCBI Taxonomy" id="1745969"/>
    <lineage>
        <taxon>Eukaryota</taxon>
        <taxon>Fungi</taxon>
        <taxon>Dikarya</taxon>
        <taxon>Basidiomycota</taxon>
        <taxon>Agaricomycotina</taxon>
        <taxon>Agaricomycetes</taxon>
        <taxon>Agaricomycetidae</taxon>
        <taxon>Agaricales</taxon>
        <taxon>Marasmiineae</taxon>
        <taxon>Mycenaceae</taxon>
        <taxon>Mycena</taxon>
    </lineage>
</organism>
<sequence length="127" mass="13705">MILAAIASPLSPPASATFCSNLCFCFLLLRNVVLVMSERRLHGKNLLALELHAAQTHVAAALFSLAVDAVEDAVLVATVKSTSQILTPNVSLHRVDTLSRYKPYKLGGMLSATFLQLKSRTSLVAKR</sequence>
<evidence type="ECO:0008006" key="4">
    <source>
        <dbReference type="Google" id="ProtNLM"/>
    </source>
</evidence>
<reference evidence="2" key="1">
    <citation type="submission" date="2023-03" db="EMBL/GenBank/DDBJ databases">
        <title>Massive genome expansion in bonnet fungi (Mycena s.s.) driven by repeated elements and novel gene families across ecological guilds.</title>
        <authorList>
            <consortium name="Lawrence Berkeley National Laboratory"/>
            <person name="Harder C.B."/>
            <person name="Miyauchi S."/>
            <person name="Viragh M."/>
            <person name="Kuo A."/>
            <person name="Thoen E."/>
            <person name="Andreopoulos B."/>
            <person name="Lu D."/>
            <person name="Skrede I."/>
            <person name="Drula E."/>
            <person name="Henrissat B."/>
            <person name="Morin E."/>
            <person name="Kohler A."/>
            <person name="Barry K."/>
            <person name="LaButti K."/>
            <person name="Morin E."/>
            <person name="Salamov A."/>
            <person name="Lipzen A."/>
            <person name="Mereny Z."/>
            <person name="Hegedus B."/>
            <person name="Baldrian P."/>
            <person name="Stursova M."/>
            <person name="Weitz H."/>
            <person name="Taylor A."/>
            <person name="Grigoriev I.V."/>
            <person name="Nagy L.G."/>
            <person name="Martin F."/>
            <person name="Kauserud H."/>
        </authorList>
    </citation>
    <scope>NUCLEOTIDE SEQUENCE</scope>
    <source>
        <strain evidence="2">CBHHK200</strain>
    </source>
</reference>
<proteinExistence type="predicted"/>
<gene>
    <name evidence="2" type="ORF">C8F04DRAFT_1271869</name>
</gene>